<keyword evidence="2" id="KW-1185">Reference proteome</keyword>
<dbReference type="HOGENOM" id="CLU_2776696_0_0_1"/>
<dbReference type="AlphaFoldDB" id="A0A0D0BPL2"/>
<name>A0A0D0BPL2_9AGAM</name>
<reference evidence="2" key="2">
    <citation type="submission" date="2015-01" db="EMBL/GenBank/DDBJ databases">
        <title>Evolutionary Origins and Diversification of the Mycorrhizal Mutualists.</title>
        <authorList>
            <consortium name="DOE Joint Genome Institute"/>
            <consortium name="Mycorrhizal Genomics Consortium"/>
            <person name="Kohler A."/>
            <person name="Kuo A."/>
            <person name="Nagy L.G."/>
            <person name="Floudas D."/>
            <person name="Copeland A."/>
            <person name="Barry K.W."/>
            <person name="Cichocki N."/>
            <person name="Veneault-Fourrey C."/>
            <person name="LaButti K."/>
            <person name="Lindquist E.A."/>
            <person name="Lipzen A."/>
            <person name="Lundell T."/>
            <person name="Morin E."/>
            <person name="Murat C."/>
            <person name="Riley R."/>
            <person name="Ohm R."/>
            <person name="Sun H."/>
            <person name="Tunlid A."/>
            <person name="Henrissat B."/>
            <person name="Grigoriev I.V."/>
            <person name="Hibbett D.S."/>
            <person name="Martin F."/>
        </authorList>
    </citation>
    <scope>NUCLEOTIDE SEQUENCE [LARGE SCALE GENOMIC DNA]</scope>
    <source>
        <strain evidence="2">Ve08.2h10</strain>
    </source>
</reference>
<evidence type="ECO:0000313" key="1">
    <source>
        <dbReference type="EMBL" id="KIK73452.1"/>
    </source>
</evidence>
<sequence length="69" mass="7286">MFLFHTFNGMIAAVSSAAGLEDHGKISKRSIGRIMLEGEVAESVQLVDEMSKAQGGFTAAPTACLSDRV</sequence>
<dbReference type="Proteomes" id="UP000054538">
    <property type="component" value="Unassembled WGS sequence"/>
</dbReference>
<gene>
    <name evidence="1" type="ORF">PAXRUDRAFT_20829</name>
</gene>
<protein>
    <submittedName>
        <fullName evidence="1">Uncharacterized protein</fullName>
    </submittedName>
</protein>
<reference evidence="1 2" key="1">
    <citation type="submission" date="2014-04" db="EMBL/GenBank/DDBJ databases">
        <authorList>
            <consortium name="DOE Joint Genome Institute"/>
            <person name="Kuo A."/>
            <person name="Kohler A."/>
            <person name="Jargeat P."/>
            <person name="Nagy L.G."/>
            <person name="Floudas D."/>
            <person name="Copeland A."/>
            <person name="Barry K.W."/>
            <person name="Cichocki N."/>
            <person name="Veneault-Fourrey C."/>
            <person name="LaButti K."/>
            <person name="Lindquist E.A."/>
            <person name="Lipzen A."/>
            <person name="Lundell T."/>
            <person name="Morin E."/>
            <person name="Murat C."/>
            <person name="Sun H."/>
            <person name="Tunlid A."/>
            <person name="Henrissat B."/>
            <person name="Grigoriev I.V."/>
            <person name="Hibbett D.S."/>
            <person name="Martin F."/>
            <person name="Nordberg H.P."/>
            <person name="Cantor M.N."/>
            <person name="Hua S.X."/>
        </authorList>
    </citation>
    <scope>NUCLEOTIDE SEQUENCE [LARGE SCALE GENOMIC DNA]</scope>
    <source>
        <strain evidence="1 2">Ve08.2h10</strain>
    </source>
</reference>
<organism evidence="1 2">
    <name type="scientific">Paxillus rubicundulus Ve08.2h10</name>
    <dbReference type="NCBI Taxonomy" id="930991"/>
    <lineage>
        <taxon>Eukaryota</taxon>
        <taxon>Fungi</taxon>
        <taxon>Dikarya</taxon>
        <taxon>Basidiomycota</taxon>
        <taxon>Agaricomycotina</taxon>
        <taxon>Agaricomycetes</taxon>
        <taxon>Agaricomycetidae</taxon>
        <taxon>Boletales</taxon>
        <taxon>Paxilineae</taxon>
        <taxon>Paxillaceae</taxon>
        <taxon>Paxillus</taxon>
    </lineage>
</organism>
<dbReference type="OrthoDB" id="2691805at2759"/>
<proteinExistence type="predicted"/>
<dbReference type="EMBL" id="KN829729">
    <property type="protein sequence ID" value="KIK73452.1"/>
    <property type="molecule type" value="Genomic_DNA"/>
</dbReference>
<accession>A0A0D0BPL2</accession>
<dbReference type="InParanoid" id="A0A0D0BPL2"/>
<evidence type="ECO:0000313" key="2">
    <source>
        <dbReference type="Proteomes" id="UP000054538"/>
    </source>
</evidence>